<dbReference type="AlphaFoldDB" id="A0AA51MS56"/>
<dbReference type="EMBL" id="JAVFKN010000014">
    <property type="protein sequence ID" value="MDQ5769175.1"/>
    <property type="molecule type" value="Genomic_DNA"/>
</dbReference>
<proteinExistence type="predicted"/>
<evidence type="ECO:0000313" key="3">
    <source>
        <dbReference type="Proteomes" id="UP001223336"/>
    </source>
</evidence>
<protein>
    <submittedName>
        <fullName evidence="2">Uncharacterized protein</fullName>
    </submittedName>
</protein>
<name>A0AA51MS56_9GAMM</name>
<reference evidence="2 3" key="1">
    <citation type="submission" date="2023-08" db="EMBL/GenBank/DDBJ databases">
        <title>New molecular markers tilS and rpoB for phylogenetic and monitoring studies of the genus Thiothrix biodiversity.</title>
        <authorList>
            <person name="Ravin N.V."/>
            <person name="Smolyakov D."/>
            <person name="Markov N.D."/>
            <person name="Beletsky A.V."/>
            <person name="Mardanov A.V."/>
            <person name="Rudenko T.S."/>
            <person name="Grabovich M.Y."/>
        </authorList>
    </citation>
    <scope>NUCLEOTIDE SEQUENCE</scope>
    <source>
        <strain evidence="2">DNT52</strain>
        <strain evidence="1 3">H33</strain>
    </source>
</reference>
<keyword evidence="3" id="KW-1185">Reference proteome</keyword>
<dbReference type="RefSeq" id="WP_202715625.1">
    <property type="nucleotide sequence ID" value="NZ_CP053482.1"/>
</dbReference>
<dbReference type="EMBL" id="CP133217">
    <property type="protein sequence ID" value="WML87331.1"/>
    <property type="molecule type" value="Genomic_DNA"/>
</dbReference>
<dbReference type="Proteomes" id="UP001229862">
    <property type="component" value="Chromosome"/>
</dbReference>
<gene>
    <name evidence="1" type="ORF">RCC75_11590</name>
    <name evidence="2" type="ORF">RCG00_03000</name>
</gene>
<accession>A0AA51MS56</accession>
<dbReference type="Proteomes" id="UP001223336">
    <property type="component" value="Unassembled WGS sequence"/>
</dbReference>
<evidence type="ECO:0000313" key="2">
    <source>
        <dbReference type="EMBL" id="WML87331.1"/>
    </source>
</evidence>
<evidence type="ECO:0000313" key="1">
    <source>
        <dbReference type="EMBL" id="MDQ5769175.1"/>
    </source>
</evidence>
<sequence length="98" mass="10784">MKTKIVSVLWTLLAVAVLPGCTTVKENNLYSMWEERAYGAYGMPVPAAAPASSFMNAAMPYRPVMTNPLDTVSAALLNVSRTVSEQETKFISQYYSLQ</sequence>
<organism evidence="2">
    <name type="scientific">Thiothrix subterranea</name>
    <dbReference type="NCBI Taxonomy" id="2735563"/>
    <lineage>
        <taxon>Bacteria</taxon>
        <taxon>Pseudomonadati</taxon>
        <taxon>Pseudomonadota</taxon>
        <taxon>Gammaproteobacteria</taxon>
        <taxon>Thiotrichales</taxon>
        <taxon>Thiotrichaceae</taxon>
        <taxon>Thiothrix</taxon>
    </lineage>
</organism>